<evidence type="ECO:0000256" key="4">
    <source>
        <dbReference type="ARBA" id="ARBA00021898"/>
    </source>
</evidence>
<dbReference type="Pfam" id="PF01052">
    <property type="entry name" value="FliMN_C"/>
    <property type="match status" value="1"/>
</dbReference>
<evidence type="ECO:0000256" key="2">
    <source>
        <dbReference type="ARBA" id="ARBA00004202"/>
    </source>
</evidence>
<keyword evidence="5" id="KW-1003">Cell membrane</keyword>
<dbReference type="GO" id="GO:0050918">
    <property type="term" value="P:positive chemotaxis"/>
    <property type="evidence" value="ECO:0007669"/>
    <property type="project" value="TreeGrafter"/>
</dbReference>
<dbReference type="OrthoDB" id="5241113at2"/>
<dbReference type="PANTHER" id="PTHR30034:SF6">
    <property type="entry name" value="YOP PROTEINS TRANSLOCATION PROTEIN Q"/>
    <property type="match status" value="1"/>
</dbReference>
<dbReference type="InterPro" id="IPR036429">
    <property type="entry name" value="SpoA-like_sf"/>
</dbReference>
<dbReference type="InterPro" id="IPR001689">
    <property type="entry name" value="Flag_FliM"/>
</dbReference>
<dbReference type="GO" id="GO:0009425">
    <property type="term" value="C:bacterial-type flagellum basal body"/>
    <property type="evidence" value="ECO:0007669"/>
    <property type="project" value="UniProtKB-SubCell"/>
</dbReference>
<dbReference type="GO" id="GO:0071978">
    <property type="term" value="P:bacterial-type flagellum-dependent swarming motility"/>
    <property type="evidence" value="ECO:0007669"/>
    <property type="project" value="TreeGrafter"/>
</dbReference>
<comment type="similarity">
    <text evidence="3">Belongs to the FliM family.</text>
</comment>
<gene>
    <name evidence="12" type="ORF">EBM89_18895</name>
</gene>
<evidence type="ECO:0000313" key="12">
    <source>
        <dbReference type="EMBL" id="RMI03637.1"/>
    </source>
</evidence>
<sequence length="315" mass="34219">MRVGVTVHTTGQAPARSRRRTHAPEPYDFRRPMTMAREHARVLEMAFETFARQWGNQLTARLRAMAQVTLDGLELRTYDEYVRGLPGTTAMMLCTIEQSRQTAVVQVPVSTTMVWIDYLLGGPGSGDAREDRELTEIELTLLRGVMQAALGDLGYAFSSLTPLDVTLRSVQYNPQFVQAVPASDAVLVATFQMRVGEREDLATVMFPAELLLGAVRQADGASGRSAEDQRAHEAAVLDLEAAVEDVPVAVAVRFAPVTVRPRDVVDLSVGDVVPLSHPSSQPLDVVVDGVVLARAAAGNNGSRLACMVVTVEEKH</sequence>
<feature type="domain" description="Flagellar motor switch protein FliN-like C-terminal" evidence="11">
    <location>
        <begin position="242"/>
        <end position="310"/>
    </location>
</feature>
<dbReference type="SUPFAM" id="SSF103039">
    <property type="entry name" value="CheC-like"/>
    <property type="match status" value="1"/>
</dbReference>
<evidence type="ECO:0000256" key="8">
    <source>
        <dbReference type="ARBA" id="ARBA00023136"/>
    </source>
</evidence>
<keyword evidence="12" id="KW-0282">Flagellum</keyword>
<dbReference type="InterPro" id="IPR001543">
    <property type="entry name" value="FliN-like_C"/>
</dbReference>
<dbReference type="Gene3D" id="3.40.1550.10">
    <property type="entry name" value="CheC-like"/>
    <property type="match status" value="1"/>
</dbReference>
<dbReference type="EMBL" id="RFFI01000160">
    <property type="protein sequence ID" value="RMI03637.1"/>
    <property type="molecule type" value="Genomic_DNA"/>
</dbReference>
<keyword evidence="6" id="KW-0145">Chemotaxis</keyword>
<protein>
    <recommendedName>
        <fullName evidence="4">Flagellar motor switch protein FliM</fullName>
    </recommendedName>
</protein>
<dbReference type="Proteomes" id="UP000269289">
    <property type="component" value="Unassembled WGS sequence"/>
</dbReference>
<keyword evidence="13" id="KW-1185">Reference proteome</keyword>
<dbReference type="InterPro" id="IPR028976">
    <property type="entry name" value="CheC-like_sf"/>
</dbReference>
<evidence type="ECO:0000256" key="3">
    <source>
        <dbReference type="ARBA" id="ARBA00011049"/>
    </source>
</evidence>
<dbReference type="SUPFAM" id="SSF101801">
    <property type="entry name" value="Surface presentation of antigens (SPOA)"/>
    <property type="match status" value="1"/>
</dbReference>
<evidence type="ECO:0000313" key="13">
    <source>
        <dbReference type="Proteomes" id="UP000269289"/>
    </source>
</evidence>
<name>A0A3M2INM2_9CELL</name>
<comment type="subcellular location">
    <subcellularLocation>
        <location evidence="1">Bacterial flagellum basal body</location>
    </subcellularLocation>
    <subcellularLocation>
        <location evidence="2">Cell membrane</location>
        <topology evidence="2">Peripheral membrane protein</topology>
    </subcellularLocation>
</comment>
<keyword evidence="12" id="KW-0969">Cilium</keyword>
<dbReference type="PANTHER" id="PTHR30034">
    <property type="entry name" value="FLAGELLAR MOTOR SWITCH PROTEIN FLIM"/>
    <property type="match status" value="1"/>
</dbReference>
<dbReference type="PIRSF" id="PIRSF002888">
    <property type="entry name" value="FliM"/>
    <property type="match status" value="1"/>
</dbReference>
<organism evidence="12 13">
    <name type="scientific">Cellulomonas triticagri</name>
    <dbReference type="NCBI Taxonomy" id="2483352"/>
    <lineage>
        <taxon>Bacteria</taxon>
        <taxon>Bacillati</taxon>
        <taxon>Actinomycetota</taxon>
        <taxon>Actinomycetes</taxon>
        <taxon>Micrococcales</taxon>
        <taxon>Cellulomonadaceae</taxon>
        <taxon>Cellulomonas</taxon>
    </lineage>
</organism>
<comment type="caution">
    <text evidence="12">The sequence shown here is derived from an EMBL/GenBank/DDBJ whole genome shotgun (WGS) entry which is preliminary data.</text>
</comment>
<dbReference type="GO" id="GO:0003774">
    <property type="term" value="F:cytoskeletal motor activity"/>
    <property type="evidence" value="ECO:0007669"/>
    <property type="project" value="InterPro"/>
</dbReference>
<dbReference type="GO" id="GO:0005886">
    <property type="term" value="C:plasma membrane"/>
    <property type="evidence" value="ECO:0007669"/>
    <property type="project" value="UniProtKB-SubCell"/>
</dbReference>
<proteinExistence type="inferred from homology"/>
<evidence type="ECO:0000259" key="11">
    <source>
        <dbReference type="Pfam" id="PF01052"/>
    </source>
</evidence>
<evidence type="ECO:0000256" key="5">
    <source>
        <dbReference type="ARBA" id="ARBA00022475"/>
    </source>
</evidence>
<evidence type="ECO:0000256" key="6">
    <source>
        <dbReference type="ARBA" id="ARBA00022500"/>
    </source>
</evidence>
<reference evidence="12 13" key="1">
    <citation type="submission" date="2018-10" db="EMBL/GenBank/DDBJ databases">
        <title>Isolation, diversity and antifungal activity of actinobacteria from wheat.</title>
        <authorList>
            <person name="Han C."/>
        </authorList>
    </citation>
    <scope>NUCLEOTIDE SEQUENCE [LARGE SCALE GENOMIC DNA]</scope>
    <source>
        <strain evidence="12 13">NEAU-YY56</strain>
    </source>
</reference>
<dbReference type="CDD" id="cd17908">
    <property type="entry name" value="FliM"/>
    <property type="match status" value="1"/>
</dbReference>
<evidence type="ECO:0000256" key="7">
    <source>
        <dbReference type="ARBA" id="ARBA00022779"/>
    </source>
</evidence>
<evidence type="ECO:0000256" key="10">
    <source>
        <dbReference type="SAM" id="MobiDB-lite"/>
    </source>
</evidence>
<evidence type="ECO:0000256" key="9">
    <source>
        <dbReference type="ARBA" id="ARBA00023143"/>
    </source>
</evidence>
<dbReference type="Pfam" id="PF02154">
    <property type="entry name" value="FliM"/>
    <property type="match status" value="1"/>
</dbReference>
<keyword evidence="12" id="KW-0966">Cell projection</keyword>
<feature type="region of interest" description="Disordered" evidence="10">
    <location>
        <begin position="1"/>
        <end position="26"/>
    </location>
</feature>
<dbReference type="Gene3D" id="2.30.330.10">
    <property type="entry name" value="SpoA-like"/>
    <property type="match status" value="1"/>
</dbReference>
<keyword evidence="8" id="KW-0472">Membrane</keyword>
<keyword evidence="7" id="KW-0283">Flagellar rotation</keyword>
<evidence type="ECO:0000256" key="1">
    <source>
        <dbReference type="ARBA" id="ARBA00004117"/>
    </source>
</evidence>
<dbReference type="AlphaFoldDB" id="A0A3M2INM2"/>
<accession>A0A3M2INM2</accession>
<keyword evidence="9" id="KW-0975">Bacterial flagellum</keyword>